<evidence type="ECO:0000313" key="3">
    <source>
        <dbReference type="EMBL" id="JAQ03083.1"/>
    </source>
</evidence>
<name>A0A146L3P4_LYGHE</name>
<dbReference type="SMART" id="SM00343">
    <property type="entry name" value="ZnF_C2HC"/>
    <property type="match status" value="1"/>
</dbReference>
<organism evidence="3">
    <name type="scientific">Lygus hesperus</name>
    <name type="common">Western plant bug</name>
    <dbReference type="NCBI Taxonomy" id="30085"/>
    <lineage>
        <taxon>Eukaryota</taxon>
        <taxon>Metazoa</taxon>
        <taxon>Ecdysozoa</taxon>
        <taxon>Arthropoda</taxon>
        <taxon>Hexapoda</taxon>
        <taxon>Insecta</taxon>
        <taxon>Pterygota</taxon>
        <taxon>Neoptera</taxon>
        <taxon>Paraneoptera</taxon>
        <taxon>Hemiptera</taxon>
        <taxon>Heteroptera</taxon>
        <taxon>Panheteroptera</taxon>
        <taxon>Cimicomorpha</taxon>
        <taxon>Miridae</taxon>
        <taxon>Mirini</taxon>
        <taxon>Lygus</taxon>
    </lineage>
</organism>
<gene>
    <name evidence="3" type="ORF">g.33735</name>
</gene>
<dbReference type="AlphaFoldDB" id="A0A146L3P4"/>
<dbReference type="Gene3D" id="4.10.60.10">
    <property type="entry name" value="Zinc finger, CCHC-type"/>
    <property type="match status" value="1"/>
</dbReference>
<dbReference type="EMBL" id="GDHC01015546">
    <property type="protein sequence ID" value="JAQ03083.1"/>
    <property type="molecule type" value="Transcribed_RNA"/>
</dbReference>
<proteinExistence type="predicted"/>
<protein>
    <recommendedName>
        <fullName evidence="2">CCHC-type domain-containing protein</fullName>
    </recommendedName>
</protein>
<dbReference type="Pfam" id="PF00098">
    <property type="entry name" value="zf-CCHC"/>
    <property type="match status" value="1"/>
</dbReference>
<dbReference type="GO" id="GO:0008270">
    <property type="term" value="F:zinc ion binding"/>
    <property type="evidence" value="ECO:0007669"/>
    <property type="project" value="InterPro"/>
</dbReference>
<reference evidence="3" key="1">
    <citation type="journal article" date="2016" name="Gigascience">
        <title>De novo construction of an expanded transcriptome assembly for the western tarnished plant bug, Lygus hesperus.</title>
        <authorList>
            <person name="Tassone E.E."/>
            <person name="Geib S.M."/>
            <person name="Hall B."/>
            <person name="Fabrick J.A."/>
            <person name="Brent C.S."/>
            <person name="Hull J.J."/>
        </authorList>
    </citation>
    <scope>NUCLEOTIDE SEQUENCE</scope>
</reference>
<sequence length="118" mass="13368">RKCYNCGQLTNHVAADCPEPKRVRGPSFTPSQKIKNRTGEETNKVTKMVRMKLGDAKRLQEHLTRTDQPPMFQIAGDTNLPDSTETWVLMGEDEEQEIALISWERIGEAAMHVSEEPS</sequence>
<feature type="non-terminal residue" evidence="3">
    <location>
        <position position="1"/>
    </location>
</feature>
<feature type="region of interest" description="Disordered" evidence="1">
    <location>
        <begin position="22"/>
        <end position="42"/>
    </location>
</feature>
<accession>A0A146L3P4</accession>
<evidence type="ECO:0000256" key="1">
    <source>
        <dbReference type="SAM" id="MobiDB-lite"/>
    </source>
</evidence>
<dbReference type="GO" id="GO:0003676">
    <property type="term" value="F:nucleic acid binding"/>
    <property type="evidence" value="ECO:0007669"/>
    <property type="project" value="InterPro"/>
</dbReference>
<evidence type="ECO:0000259" key="2">
    <source>
        <dbReference type="SMART" id="SM00343"/>
    </source>
</evidence>
<feature type="domain" description="CCHC-type" evidence="2">
    <location>
        <begin position="2"/>
        <end position="19"/>
    </location>
</feature>
<dbReference type="InterPro" id="IPR001878">
    <property type="entry name" value="Znf_CCHC"/>
</dbReference>